<name>C9LW71_SELS3</name>
<evidence type="ECO:0000256" key="4">
    <source>
        <dbReference type="ARBA" id="ARBA00004496"/>
    </source>
</evidence>
<dbReference type="GO" id="GO:0003723">
    <property type="term" value="F:RNA binding"/>
    <property type="evidence" value="ECO:0007669"/>
    <property type="project" value="UniProtKB-UniRule"/>
</dbReference>
<feature type="binding site" evidence="14 15">
    <location>
        <position position="75"/>
    </location>
    <ligand>
        <name>a divalent metal cation</name>
        <dbReference type="ChEBI" id="CHEBI:60240"/>
    </ligand>
</feature>
<keyword evidence="9 14" id="KW-0540">Nuclease</keyword>
<dbReference type="OrthoDB" id="9803420at2"/>
<dbReference type="InterPro" id="IPR022898">
    <property type="entry name" value="RNase_HII"/>
</dbReference>
<keyword evidence="12 14" id="KW-0378">Hydrolase</keyword>
<reference evidence="18 21" key="2">
    <citation type="submission" date="2011-04" db="EMBL/GenBank/DDBJ databases">
        <title>The complete genome of Selenomonas sputigena DSM 20758.</title>
        <authorList>
            <consortium name="US DOE Joint Genome Institute (JGI-PGF)"/>
            <person name="Lucas S."/>
            <person name="Copeland A."/>
            <person name="Lapidus A."/>
            <person name="Bruce D."/>
            <person name="Goodwin L."/>
            <person name="Pitluck S."/>
            <person name="Peters L."/>
            <person name="Kyrpides N."/>
            <person name="Mavromatis K."/>
            <person name="Ivanova N."/>
            <person name="Ovchinnikova G."/>
            <person name="Teshima H."/>
            <person name="Detter J.C."/>
            <person name="Tapia R."/>
            <person name="Han C."/>
            <person name="Land M."/>
            <person name="Hauser L."/>
            <person name="Markowitz V."/>
            <person name="Cheng J.-F."/>
            <person name="Hugenholtz P."/>
            <person name="Woyke T."/>
            <person name="Wu D."/>
            <person name="Gronow S."/>
            <person name="Wellnitz S."/>
            <person name="Schneider S."/>
            <person name="Klenk H.-P."/>
            <person name="Eisen J.A."/>
        </authorList>
    </citation>
    <scope>NUCLEOTIDE SEQUENCE [LARGE SCALE GENOMIC DNA]</scope>
    <source>
        <strain evidence="18">ATCC 35185</strain>
        <strain evidence="21">ATCC 35185 / DSM 20758 / VPI D19B-28</strain>
    </source>
</reference>
<feature type="domain" description="RNase H type-2" evidence="17">
    <location>
        <begin position="69"/>
        <end position="255"/>
    </location>
</feature>
<dbReference type="InterPro" id="IPR001352">
    <property type="entry name" value="RNase_HII/HIII"/>
</dbReference>
<organism evidence="19 20">
    <name type="scientific">Selenomonas sputigena (strain ATCC 35185 / DSM 20758 / CCUG 44933 / VPI D19B-28)</name>
    <dbReference type="NCBI Taxonomy" id="546271"/>
    <lineage>
        <taxon>Bacteria</taxon>
        <taxon>Bacillati</taxon>
        <taxon>Bacillota</taxon>
        <taxon>Negativicutes</taxon>
        <taxon>Selenomonadales</taxon>
        <taxon>Selenomonadaceae</taxon>
        <taxon>Selenomonas</taxon>
    </lineage>
</organism>
<evidence type="ECO:0000256" key="16">
    <source>
        <dbReference type="RuleBase" id="RU003515"/>
    </source>
</evidence>
<sequence>MDKEEMTIRELECLYRAGKWTEELQARCLSDSRAGVQRLVHRWEREEQERARVEALYHYEFLAREKGCTLVAGVDEAGRGPLAGPVVVAAVILPLGFFLPHLNDSKKLSAAMREKLFSAITEGAVAVEIVSISEKIIDEKNIYQATKQGMCEVVASLRPQPQHVLLDAVPLKLPMTSFSIVHGDAKSASIAAASIMAKVTRDRLMLKYDEEYPQYGFKKHKGYGTAEHLEALQKYGPCPIHRRSFEPIRSMASAY</sequence>
<keyword evidence="10 14" id="KW-0479">Metal-binding</keyword>
<evidence type="ECO:0000256" key="14">
    <source>
        <dbReference type="HAMAP-Rule" id="MF_00052"/>
    </source>
</evidence>
<evidence type="ECO:0000256" key="12">
    <source>
        <dbReference type="ARBA" id="ARBA00022801"/>
    </source>
</evidence>
<dbReference type="PANTHER" id="PTHR10954">
    <property type="entry name" value="RIBONUCLEASE H2 SUBUNIT A"/>
    <property type="match status" value="1"/>
</dbReference>
<dbReference type="Pfam" id="PF01351">
    <property type="entry name" value="RNase_HII"/>
    <property type="match status" value="1"/>
</dbReference>
<dbReference type="EMBL" id="CP002637">
    <property type="protein sequence ID" value="AEB99853.1"/>
    <property type="molecule type" value="Genomic_DNA"/>
</dbReference>
<evidence type="ECO:0000256" key="10">
    <source>
        <dbReference type="ARBA" id="ARBA00022723"/>
    </source>
</evidence>
<evidence type="ECO:0000256" key="6">
    <source>
        <dbReference type="ARBA" id="ARBA00012180"/>
    </source>
</evidence>
<dbReference type="EMBL" id="ACKP02000040">
    <property type="protein sequence ID" value="EEX76874.1"/>
    <property type="molecule type" value="Genomic_DNA"/>
</dbReference>
<dbReference type="NCBIfam" id="NF000594">
    <property type="entry name" value="PRK00015.1-1"/>
    <property type="match status" value="1"/>
</dbReference>
<comment type="subcellular location">
    <subcellularLocation>
        <location evidence="4 14">Cytoplasm</location>
    </subcellularLocation>
</comment>
<evidence type="ECO:0000313" key="18">
    <source>
        <dbReference type="EMBL" id="AEB99853.1"/>
    </source>
</evidence>
<keyword evidence="13 14" id="KW-0464">Manganese</keyword>
<dbReference type="STRING" id="546271.Selsp_0889"/>
<evidence type="ECO:0000256" key="7">
    <source>
        <dbReference type="ARBA" id="ARBA00019179"/>
    </source>
</evidence>
<keyword evidence="21" id="KW-1185">Reference proteome</keyword>
<dbReference type="InterPro" id="IPR036397">
    <property type="entry name" value="RNaseH_sf"/>
</dbReference>
<evidence type="ECO:0000313" key="19">
    <source>
        <dbReference type="EMBL" id="EEX76874.1"/>
    </source>
</evidence>
<dbReference type="PANTHER" id="PTHR10954:SF18">
    <property type="entry name" value="RIBONUCLEASE HII"/>
    <property type="match status" value="1"/>
</dbReference>
<dbReference type="AlphaFoldDB" id="C9LW71"/>
<dbReference type="GO" id="GO:0032299">
    <property type="term" value="C:ribonuclease H2 complex"/>
    <property type="evidence" value="ECO:0007669"/>
    <property type="project" value="TreeGrafter"/>
</dbReference>
<dbReference type="NCBIfam" id="NF000595">
    <property type="entry name" value="PRK00015.1-3"/>
    <property type="match status" value="1"/>
</dbReference>
<dbReference type="EC" id="3.1.26.4" evidence="6 14"/>
<comment type="function">
    <text evidence="3 14 16">Endonuclease that specifically degrades the RNA of RNA-DNA hybrids.</text>
</comment>
<evidence type="ECO:0000259" key="17">
    <source>
        <dbReference type="PROSITE" id="PS51975"/>
    </source>
</evidence>
<dbReference type="CDD" id="cd07182">
    <property type="entry name" value="RNase_HII_bacteria_HII_like"/>
    <property type="match status" value="1"/>
</dbReference>
<dbReference type="PROSITE" id="PS51975">
    <property type="entry name" value="RNASE_H_2"/>
    <property type="match status" value="1"/>
</dbReference>
<dbReference type="FunFam" id="3.30.420.10:FF:000006">
    <property type="entry name" value="Ribonuclease HII"/>
    <property type="match status" value="1"/>
</dbReference>
<feature type="binding site" evidence="14 15">
    <location>
        <position position="167"/>
    </location>
    <ligand>
        <name>a divalent metal cation</name>
        <dbReference type="ChEBI" id="CHEBI:60240"/>
    </ligand>
</feature>
<dbReference type="eggNOG" id="COG0164">
    <property type="taxonomic scope" value="Bacteria"/>
</dbReference>
<comment type="cofactor">
    <cofactor evidence="2">
        <name>Mg(2+)</name>
        <dbReference type="ChEBI" id="CHEBI:18420"/>
    </cofactor>
</comment>
<evidence type="ECO:0000256" key="5">
    <source>
        <dbReference type="ARBA" id="ARBA00007383"/>
    </source>
</evidence>
<evidence type="ECO:0000313" key="20">
    <source>
        <dbReference type="Proteomes" id="UP000003505"/>
    </source>
</evidence>
<dbReference type="Proteomes" id="UP000003505">
    <property type="component" value="Unassembled WGS sequence"/>
</dbReference>
<comment type="similarity">
    <text evidence="5 14 16">Belongs to the RNase HII family.</text>
</comment>
<accession>C9LW71</accession>
<gene>
    <name evidence="14 19" type="primary">rnhB</name>
    <name evidence="18" type="ordered locus">Selsp_0889</name>
    <name evidence="19" type="ORF">SELSPUOL_01725</name>
</gene>
<feature type="binding site" evidence="14 15">
    <location>
        <position position="76"/>
    </location>
    <ligand>
        <name>a divalent metal cation</name>
        <dbReference type="ChEBI" id="CHEBI:60240"/>
    </ligand>
</feature>
<comment type="cofactor">
    <cofactor evidence="14 15">
        <name>Mn(2+)</name>
        <dbReference type="ChEBI" id="CHEBI:29035"/>
    </cofactor>
    <cofactor evidence="14 15">
        <name>Mg(2+)</name>
        <dbReference type="ChEBI" id="CHEBI:18420"/>
    </cofactor>
    <text evidence="14 15">Manganese or magnesium. Binds 1 divalent metal ion per monomer in the absence of substrate. May bind a second metal ion after substrate binding.</text>
</comment>
<evidence type="ECO:0000313" key="21">
    <source>
        <dbReference type="Proteomes" id="UP000011124"/>
    </source>
</evidence>
<comment type="catalytic activity">
    <reaction evidence="1 14 15 16">
        <text>Endonucleolytic cleavage to 5'-phosphomonoester.</text>
        <dbReference type="EC" id="3.1.26.4"/>
    </reaction>
</comment>
<dbReference type="GO" id="GO:0043137">
    <property type="term" value="P:DNA replication, removal of RNA primer"/>
    <property type="evidence" value="ECO:0007669"/>
    <property type="project" value="TreeGrafter"/>
</dbReference>
<evidence type="ECO:0000256" key="9">
    <source>
        <dbReference type="ARBA" id="ARBA00022722"/>
    </source>
</evidence>
<dbReference type="HOGENOM" id="CLU_036532_2_1_9"/>
<dbReference type="GO" id="GO:0006298">
    <property type="term" value="P:mismatch repair"/>
    <property type="evidence" value="ECO:0007669"/>
    <property type="project" value="TreeGrafter"/>
</dbReference>
<dbReference type="InterPro" id="IPR012337">
    <property type="entry name" value="RNaseH-like_sf"/>
</dbReference>
<dbReference type="Proteomes" id="UP000011124">
    <property type="component" value="Chromosome"/>
</dbReference>
<proteinExistence type="inferred from homology"/>
<dbReference type="GO" id="GO:0030145">
    <property type="term" value="F:manganese ion binding"/>
    <property type="evidence" value="ECO:0007669"/>
    <property type="project" value="UniProtKB-UniRule"/>
</dbReference>
<evidence type="ECO:0000256" key="15">
    <source>
        <dbReference type="PROSITE-ProRule" id="PRU01319"/>
    </source>
</evidence>
<evidence type="ECO:0000256" key="3">
    <source>
        <dbReference type="ARBA" id="ARBA00004065"/>
    </source>
</evidence>
<reference evidence="19 20" key="1">
    <citation type="submission" date="2009-09" db="EMBL/GenBank/DDBJ databases">
        <authorList>
            <person name="Weinstock G."/>
            <person name="Sodergren E."/>
            <person name="Clifton S."/>
            <person name="Fulton L."/>
            <person name="Fulton B."/>
            <person name="Courtney L."/>
            <person name="Fronick C."/>
            <person name="Harrison M."/>
            <person name="Strong C."/>
            <person name="Farmer C."/>
            <person name="Delahaunty K."/>
            <person name="Markovic C."/>
            <person name="Hall O."/>
            <person name="Minx P."/>
            <person name="Tomlinson C."/>
            <person name="Mitreva M."/>
            <person name="Nelson J."/>
            <person name="Hou S."/>
            <person name="Wollam A."/>
            <person name="Pepin K.H."/>
            <person name="Johnson M."/>
            <person name="Bhonagiri V."/>
            <person name="Nash W.E."/>
            <person name="Warren W."/>
            <person name="Chinwalla A."/>
            <person name="Mardis E.R."/>
            <person name="Wilson R.K."/>
        </authorList>
    </citation>
    <scope>NUCLEOTIDE SEQUENCE [LARGE SCALE GENOMIC DNA]</scope>
    <source>
        <strain evidence="19">ATCC 35185</strain>
        <strain evidence="20">ATCC 35185 / DSM 20758 / VPI D19B-28</strain>
    </source>
</reference>
<evidence type="ECO:0000256" key="11">
    <source>
        <dbReference type="ARBA" id="ARBA00022759"/>
    </source>
</evidence>
<dbReference type="SUPFAM" id="SSF53098">
    <property type="entry name" value="Ribonuclease H-like"/>
    <property type="match status" value="1"/>
</dbReference>
<protein>
    <recommendedName>
        <fullName evidence="7 14">Ribonuclease HII</fullName>
        <shortName evidence="14">RNase HII</shortName>
        <ecNumber evidence="6 14">3.1.26.4</ecNumber>
    </recommendedName>
</protein>
<evidence type="ECO:0000256" key="1">
    <source>
        <dbReference type="ARBA" id="ARBA00000077"/>
    </source>
</evidence>
<evidence type="ECO:0000256" key="13">
    <source>
        <dbReference type="ARBA" id="ARBA00023211"/>
    </source>
</evidence>
<dbReference type="Gene3D" id="3.30.420.10">
    <property type="entry name" value="Ribonuclease H-like superfamily/Ribonuclease H"/>
    <property type="match status" value="1"/>
</dbReference>
<evidence type="ECO:0000256" key="2">
    <source>
        <dbReference type="ARBA" id="ARBA00001946"/>
    </source>
</evidence>
<evidence type="ECO:0000256" key="8">
    <source>
        <dbReference type="ARBA" id="ARBA00022490"/>
    </source>
</evidence>
<dbReference type="HAMAP" id="MF_00052_B">
    <property type="entry name" value="RNase_HII_B"/>
    <property type="match status" value="1"/>
</dbReference>
<dbReference type="GO" id="GO:0004523">
    <property type="term" value="F:RNA-DNA hybrid ribonuclease activity"/>
    <property type="evidence" value="ECO:0007669"/>
    <property type="project" value="UniProtKB-UniRule"/>
</dbReference>
<keyword evidence="11 14" id="KW-0255">Endonuclease</keyword>
<dbReference type="GO" id="GO:0005737">
    <property type="term" value="C:cytoplasm"/>
    <property type="evidence" value="ECO:0007669"/>
    <property type="project" value="UniProtKB-SubCell"/>
</dbReference>
<dbReference type="InterPro" id="IPR024567">
    <property type="entry name" value="RNase_HII/HIII_dom"/>
</dbReference>
<dbReference type="RefSeq" id="WP_006193017.1">
    <property type="nucleotide sequence ID" value="NC_015437.1"/>
</dbReference>
<dbReference type="KEGG" id="ssg:Selsp_0889"/>
<keyword evidence="8 14" id="KW-0963">Cytoplasm</keyword>